<evidence type="ECO:0000313" key="1">
    <source>
        <dbReference type="EMBL" id="KAJ9059015.1"/>
    </source>
</evidence>
<name>A0ACC2S9K7_9FUNG</name>
<sequence>MAAPTNEANPATFGIGREVFDIFGRGRHGHRGGSDSYDRDSYGRGRFGSDDPDVPISLTIDRFAHLNKRVLYEISILYSP</sequence>
<organism evidence="1 2">
    <name type="scientific">Entomophthora muscae</name>
    <dbReference type="NCBI Taxonomy" id="34485"/>
    <lineage>
        <taxon>Eukaryota</taxon>
        <taxon>Fungi</taxon>
        <taxon>Fungi incertae sedis</taxon>
        <taxon>Zoopagomycota</taxon>
        <taxon>Entomophthoromycotina</taxon>
        <taxon>Entomophthoromycetes</taxon>
        <taxon>Entomophthorales</taxon>
        <taxon>Entomophthoraceae</taxon>
        <taxon>Entomophthora</taxon>
    </lineage>
</organism>
<dbReference type="EMBL" id="QTSX02005699">
    <property type="protein sequence ID" value="KAJ9059015.1"/>
    <property type="molecule type" value="Genomic_DNA"/>
</dbReference>
<keyword evidence="2" id="KW-1185">Reference proteome</keyword>
<protein>
    <submittedName>
        <fullName evidence="1">Uncharacterized protein</fullName>
    </submittedName>
</protein>
<gene>
    <name evidence="1" type="ORF">DSO57_1006788</name>
</gene>
<dbReference type="Proteomes" id="UP001165960">
    <property type="component" value="Unassembled WGS sequence"/>
</dbReference>
<proteinExistence type="predicted"/>
<accession>A0ACC2S9K7</accession>
<reference evidence="1" key="1">
    <citation type="submission" date="2022-04" db="EMBL/GenBank/DDBJ databases">
        <title>Genome of the entomopathogenic fungus Entomophthora muscae.</title>
        <authorList>
            <person name="Elya C."/>
            <person name="Lovett B.R."/>
            <person name="Lee E."/>
            <person name="Macias A.M."/>
            <person name="Hajek A.E."/>
            <person name="De Bivort B.L."/>
            <person name="Kasson M.T."/>
            <person name="De Fine Licht H.H."/>
            <person name="Stajich J.E."/>
        </authorList>
    </citation>
    <scope>NUCLEOTIDE SEQUENCE</scope>
    <source>
        <strain evidence="1">Berkeley</strain>
    </source>
</reference>
<comment type="caution">
    <text evidence="1">The sequence shown here is derived from an EMBL/GenBank/DDBJ whole genome shotgun (WGS) entry which is preliminary data.</text>
</comment>
<evidence type="ECO:0000313" key="2">
    <source>
        <dbReference type="Proteomes" id="UP001165960"/>
    </source>
</evidence>